<dbReference type="CDD" id="cd03784">
    <property type="entry name" value="GT1_Gtf-like"/>
    <property type="match status" value="1"/>
</dbReference>
<dbReference type="PANTHER" id="PTHR48043:SF145">
    <property type="entry name" value="FI06409P-RELATED"/>
    <property type="match status" value="1"/>
</dbReference>
<dbReference type="PANTHER" id="PTHR48043">
    <property type="entry name" value="EG:EG0003.4 PROTEIN-RELATED"/>
    <property type="match status" value="1"/>
</dbReference>
<keyword evidence="2" id="KW-0808">Transferase</keyword>
<dbReference type="Proteomes" id="UP001642464">
    <property type="component" value="Unassembled WGS sequence"/>
</dbReference>
<evidence type="ECO:0000313" key="4">
    <source>
        <dbReference type="EMBL" id="CAK9091156.1"/>
    </source>
</evidence>
<evidence type="ECO:0000313" key="5">
    <source>
        <dbReference type="Proteomes" id="UP001642464"/>
    </source>
</evidence>
<evidence type="ECO:0000256" key="2">
    <source>
        <dbReference type="ARBA" id="ARBA00022679"/>
    </source>
</evidence>
<reference evidence="4 5" key="1">
    <citation type="submission" date="2024-02" db="EMBL/GenBank/DDBJ databases">
        <authorList>
            <person name="Chen Y."/>
            <person name="Shah S."/>
            <person name="Dougan E. K."/>
            <person name="Thang M."/>
            <person name="Chan C."/>
        </authorList>
    </citation>
    <scope>NUCLEOTIDE SEQUENCE [LARGE SCALE GENOMIC DNA]</scope>
</reference>
<dbReference type="SUPFAM" id="SSF53756">
    <property type="entry name" value="UDP-Glycosyltransferase/glycogen phosphorylase"/>
    <property type="match status" value="1"/>
</dbReference>
<proteinExistence type="predicted"/>
<gene>
    <name evidence="4" type="ORF">SCF082_LOCUS42953</name>
</gene>
<keyword evidence="5" id="KW-1185">Reference proteome</keyword>
<dbReference type="EMBL" id="CAXAMM010040106">
    <property type="protein sequence ID" value="CAK9091156.1"/>
    <property type="molecule type" value="Genomic_DNA"/>
</dbReference>
<organism evidence="4 5">
    <name type="scientific">Durusdinium trenchii</name>
    <dbReference type="NCBI Taxonomy" id="1381693"/>
    <lineage>
        <taxon>Eukaryota</taxon>
        <taxon>Sar</taxon>
        <taxon>Alveolata</taxon>
        <taxon>Dinophyceae</taxon>
        <taxon>Suessiales</taxon>
        <taxon>Symbiodiniaceae</taxon>
        <taxon>Durusdinium</taxon>
    </lineage>
</organism>
<feature type="region of interest" description="Disordered" evidence="3">
    <location>
        <begin position="756"/>
        <end position="781"/>
    </location>
</feature>
<dbReference type="Gene3D" id="3.40.50.2000">
    <property type="entry name" value="Glycogen Phosphorylase B"/>
    <property type="match status" value="2"/>
</dbReference>
<accession>A0ABP0QSE1</accession>
<feature type="compositionally biased region" description="Acidic residues" evidence="3">
    <location>
        <begin position="761"/>
        <end position="781"/>
    </location>
</feature>
<evidence type="ECO:0000256" key="3">
    <source>
        <dbReference type="SAM" id="MobiDB-lite"/>
    </source>
</evidence>
<dbReference type="InterPro" id="IPR002213">
    <property type="entry name" value="UDP_glucos_trans"/>
</dbReference>
<sequence length="781" mass="86660">MADSLRFGFVFPMATGHLNPSLPIAAALRELKHEVHYLSRDEMRPMIEKTGASFSSMASEQSELYDGREQDIMGCFRALAQELEVAEEPMMVSLLKTAPYHLELQLPGTIRWMQRVRPDVVLFCPFMNPEAVYAAKYLNIPAIGLWTFAGPGSMVGIVDMFLMQTGLEPTEVLNRVEGFEPMLQSIQRLKESYGFHLDYRGFLEPKGFLSTMTETNFNLVTTGADLQDPLPENLAKRYQDSKFITVGPLLTQPEKGSNEDVSGEVEAVKEIKLARDAGRKVILVSMGTILTSNTADLGWSKVPRDGSEAPRGLTGKQLCQSAWSAAFEAFGETGEEENAPLLIVAIGSQPDALEGVDVPKNARCFPYLPQVEVLKAGVDLFLTHGGQNSFMESLMAGTPVVVCPGFGDQIANAMRAEMTGVGLQIARPVPPHGEELRAMAEYTTEVTKVRDRAAFIFSKSDAYADAKTYEEEKKAEAIRRAEEEAARQAAIDAGEEVPEAGEPPEEKPLTMRGTDVKMVLCLDTLGTNTAFEEGNAMKILELAKACSQCKSKTEFKQVDNQVLSVIDETHRNEIDEKVVEVADQVEQGFMEQLEAEQAEAEDELKKELIQKKFAFLKALQVAKEMHQLIGGLTSWVYTTSDVMNVVAALAYFAGYSKKDIYPRRKSTMDWQKLKTLLNDPLVLLEKVVKKEVEGPKKDVPPEHLHNFILQMASPAEMDAEKAKEISPAFQLLYNLVQAGCAYRNADLELRKAEFNKKKEEAGEEYEGPALEDLDDDFKETA</sequence>
<comment type="caution">
    <text evidence="4">The sequence shown here is derived from an EMBL/GenBank/DDBJ whole genome shotgun (WGS) entry which is preliminary data.</text>
</comment>
<dbReference type="Pfam" id="PF00201">
    <property type="entry name" value="UDPGT"/>
    <property type="match status" value="1"/>
</dbReference>
<name>A0ABP0QSE1_9DINO</name>
<evidence type="ECO:0000256" key="1">
    <source>
        <dbReference type="ARBA" id="ARBA00022676"/>
    </source>
</evidence>
<dbReference type="InterPro" id="IPR050271">
    <property type="entry name" value="UDP-glycosyltransferase"/>
</dbReference>
<protein>
    <submittedName>
        <fullName evidence="4">Uncharacterized protein</fullName>
    </submittedName>
</protein>
<keyword evidence="1" id="KW-0328">Glycosyltransferase</keyword>